<proteinExistence type="predicted"/>
<comment type="caution">
    <text evidence="1">The sequence shown here is derived from an EMBL/GenBank/DDBJ whole genome shotgun (WGS) entry which is preliminary data.</text>
</comment>
<accession>A0ACB9LUU1</accession>
<dbReference type="EMBL" id="CM039436">
    <property type="protein sequence ID" value="KAI4315272.1"/>
    <property type="molecule type" value="Genomic_DNA"/>
</dbReference>
<keyword evidence="2" id="KW-1185">Reference proteome</keyword>
<name>A0ACB9LUU1_BAUVA</name>
<organism evidence="1 2">
    <name type="scientific">Bauhinia variegata</name>
    <name type="common">Purple orchid tree</name>
    <name type="synonym">Phanera variegata</name>
    <dbReference type="NCBI Taxonomy" id="167791"/>
    <lineage>
        <taxon>Eukaryota</taxon>
        <taxon>Viridiplantae</taxon>
        <taxon>Streptophyta</taxon>
        <taxon>Embryophyta</taxon>
        <taxon>Tracheophyta</taxon>
        <taxon>Spermatophyta</taxon>
        <taxon>Magnoliopsida</taxon>
        <taxon>eudicotyledons</taxon>
        <taxon>Gunneridae</taxon>
        <taxon>Pentapetalae</taxon>
        <taxon>rosids</taxon>
        <taxon>fabids</taxon>
        <taxon>Fabales</taxon>
        <taxon>Fabaceae</taxon>
        <taxon>Cercidoideae</taxon>
        <taxon>Cercideae</taxon>
        <taxon>Bauhiniinae</taxon>
        <taxon>Bauhinia</taxon>
    </lineage>
</organism>
<sequence length="81" mass="9380">MQWHMARGTHANDMLRKLDPLVLRRGTEVATSYFQKDLLIFFKTKELRRHGAVVAGTCSWPCRTSRISNPAKKHPFTNEKP</sequence>
<evidence type="ECO:0000313" key="2">
    <source>
        <dbReference type="Proteomes" id="UP000828941"/>
    </source>
</evidence>
<reference evidence="1 2" key="1">
    <citation type="journal article" date="2022" name="DNA Res.">
        <title>Chromosomal-level genome assembly of the orchid tree Bauhinia variegata (Leguminosae; Cercidoideae) supports the allotetraploid origin hypothesis of Bauhinia.</title>
        <authorList>
            <person name="Zhong Y."/>
            <person name="Chen Y."/>
            <person name="Zheng D."/>
            <person name="Pang J."/>
            <person name="Liu Y."/>
            <person name="Luo S."/>
            <person name="Meng S."/>
            <person name="Qian L."/>
            <person name="Wei D."/>
            <person name="Dai S."/>
            <person name="Zhou R."/>
        </authorList>
    </citation>
    <scope>NUCLEOTIDE SEQUENCE [LARGE SCALE GENOMIC DNA]</scope>
    <source>
        <strain evidence="1">BV-YZ2020</strain>
    </source>
</reference>
<gene>
    <name evidence="1" type="ORF">L6164_028101</name>
</gene>
<dbReference type="Proteomes" id="UP000828941">
    <property type="component" value="Chromosome 11"/>
</dbReference>
<evidence type="ECO:0000313" key="1">
    <source>
        <dbReference type="EMBL" id="KAI4315272.1"/>
    </source>
</evidence>
<protein>
    <submittedName>
        <fullName evidence="1">Uncharacterized protein</fullName>
    </submittedName>
</protein>